<comment type="caution">
    <text evidence="2">The sequence shown here is derived from an EMBL/GenBank/DDBJ whole genome shotgun (WGS) entry which is preliminary data.</text>
</comment>
<keyword evidence="3" id="KW-1185">Reference proteome</keyword>
<evidence type="ECO:0000313" key="3">
    <source>
        <dbReference type="Proteomes" id="UP000676386"/>
    </source>
</evidence>
<keyword evidence="1" id="KW-1133">Transmembrane helix</keyword>
<protein>
    <recommendedName>
        <fullName evidence="4">DUF4760 domain-containing protein</fullName>
    </recommendedName>
</protein>
<gene>
    <name evidence="2" type="ORF">KE626_25435</name>
</gene>
<evidence type="ECO:0000256" key="1">
    <source>
        <dbReference type="SAM" id="Phobius"/>
    </source>
</evidence>
<dbReference type="EMBL" id="JAGTXB010000016">
    <property type="protein sequence ID" value="MBS0030694.1"/>
    <property type="molecule type" value="Genomic_DNA"/>
</dbReference>
<organism evidence="2 3">
    <name type="scientific">Chitinophaga hostae</name>
    <dbReference type="NCBI Taxonomy" id="2831022"/>
    <lineage>
        <taxon>Bacteria</taxon>
        <taxon>Pseudomonadati</taxon>
        <taxon>Bacteroidota</taxon>
        <taxon>Chitinophagia</taxon>
        <taxon>Chitinophagales</taxon>
        <taxon>Chitinophagaceae</taxon>
        <taxon>Chitinophaga</taxon>
    </lineage>
</organism>
<name>A0ABS5J643_9BACT</name>
<reference evidence="2 3" key="1">
    <citation type="submission" date="2021-04" db="EMBL/GenBank/DDBJ databases">
        <title>Chitinophaga sp. nov., isolated from the rhizosphere soil.</title>
        <authorList>
            <person name="He S."/>
        </authorList>
    </citation>
    <scope>NUCLEOTIDE SEQUENCE [LARGE SCALE GENOMIC DNA]</scope>
    <source>
        <strain evidence="2 3">2R12</strain>
    </source>
</reference>
<evidence type="ECO:0008006" key="4">
    <source>
        <dbReference type="Google" id="ProtNLM"/>
    </source>
</evidence>
<feature type="transmembrane region" description="Helical" evidence="1">
    <location>
        <begin position="45"/>
        <end position="66"/>
    </location>
</feature>
<dbReference type="RefSeq" id="WP_211975830.1">
    <property type="nucleotide sequence ID" value="NZ_CBFHAM010000002.1"/>
</dbReference>
<keyword evidence="1" id="KW-0812">Transmembrane</keyword>
<sequence length="268" mass="31146">MKHASDIINVLAIIYISLPLLFLVVVGILYLIGKKIKNWDGIIDLAKWYLISVAAVFLGKMIELSIQDRETGMKEMVVYDKYVNIVLHTDSIEQQWALARYFACVTPTDRLRERWQIFYDTINKDYIIYNALKAKRELVEQSKLPAAEKADSLTKIDAKIQKINVSLQGTARPDNTAMEWEYKGFQALLNKDISGAIIAFNNSEQAINGFHMVYDIWFYLRKHKDEFLTGDDAKWIQFYGILLKDYQYGMPKEVKEQLKEKLRTGTRL</sequence>
<proteinExistence type="predicted"/>
<dbReference type="Proteomes" id="UP000676386">
    <property type="component" value="Unassembled WGS sequence"/>
</dbReference>
<keyword evidence="1" id="KW-0472">Membrane</keyword>
<accession>A0ABS5J643</accession>
<feature type="transmembrane region" description="Helical" evidence="1">
    <location>
        <begin position="7"/>
        <end position="33"/>
    </location>
</feature>
<evidence type="ECO:0000313" key="2">
    <source>
        <dbReference type="EMBL" id="MBS0030694.1"/>
    </source>
</evidence>